<sequence length="416" mass="47994">MSDTKNPEHSTAMSSDEKGGELKRREVSRDSTTRSPASKKPCIPLKTPGDEMQDSADFIASGDSDDKQAVTKLKSTSRPPSPILVKNEGKWRKFVYDDLRNFQHSSIRYLWGDLRRDITQLVREWMPERYLWEDLSQESQKEISSWASNAKEHIENDKTSHPTALFEGWIFHLLYENLFSLECHEKWSSPDWAAFGQLRRIYSTHAENSGDADSPFNIRFHNWRHTSSRMLFDMHKDMHEDTWHTEPCRLFDILAEHLGPLFLSESRVRAPDQSSHERLEWLVYRAIKLDALMIHSLINLTMKMRDPVTGKVKDFPLVDRVLMVAPFANFDDSHVVDFIIEPRFTIYGYRGLPPRKVNWEDLEVYRSSVMISEGLGTGYARSYGEWNFHVATSKITGPAAGEDHDLSQPTGNSEAA</sequence>
<evidence type="ECO:0000313" key="3">
    <source>
        <dbReference type="Proteomes" id="UP000775872"/>
    </source>
</evidence>
<comment type="caution">
    <text evidence="2">The sequence shown here is derived from an EMBL/GenBank/DDBJ whole genome shotgun (WGS) entry which is preliminary data.</text>
</comment>
<dbReference type="EMBL" id="CABFOC020000002">
    <property type="protein sequence ID" value="CAH0040454.1"/>
    <property type="molecule type" value="Genomic_DNA"/>
</dbReference>
<keyword evidence="3" id="KW-1185">Reference proteome</keyword>
<accession>A0A9N9YW69</accession>
<evidence type="ECO:0000256" key="1">
    <source>
        <dbReference type="SAM" id="MobiDB-lite"/>
    </source>
</evidence>
<feature type="compositionally biased region" description="Basic and acidic residues" evidence="1">
    <location>
        <begin position="15"/>
        <end position="32"/>
    </location>
</feature>
<evidence type="ECO:0000313" key="2">
    <source>
        <dbReference type="EMBL" id="CAH0040454.1"/>
    </source>
</evidence>
<dbReference type="Proteomes" id="UP000775872">
    <property type="component" value="Unassembled WGS sequence"/>
</dbReference>
<reference evidence="3" key="1">
    <citation type="submission" date="2019-06" db="EMBL/GenBank/DDBJ databases">
        <authorList>
            <person name="Broberg M."/>
        </authorList>
    </citation>
    <scope>NUCLEOTIDE SEQUENCE [LARGE SCALE GENOMIC DNA]</scope>
</reference>
<dbReference type="OrthoDB" id="5140732at2759"/>
<proteinExistence type="predicted"/>
<name>A0A9N9YW69_9HYPO</name>
<gene>
    <name evidence="2" type="ORF">CSOL1703_00003921</name>
</gene>
<feature type="region of interest" description="Disordered" evidence="1">
    <location>
        <begin position="1"/>
        <end position="82"/>
    </location>
</feature>
<dbReference type="AlphaFoldDB" id="A0A9N9YW69"/>
<organism evidence="2 3">
    <name type="scientific">Clonostachys solani</name>
    <dbReference type="NCBI Taxonomy" id="160281"/>
    <lineage>
        <taxon>Eukaryota</taxon>
        <taxon>Fungi</taxon>
        <taxon>Dikarya</taxon>
        <taxon>Ascomycota</taxon>
        <taxon>Pezizomycotina</taxon>
        <taxon>Sordariomycetes</taxon>
        <taxon>Hypocreomycetidae</taxon>
        <taxon>Hypocreales</taxon>
        <taxon>Bionectriaceae</taxon>
        <taxon>Clonostachys</taxon>
    </lineage>
</organism>
<protein>
    <submittedName>
        <fullName evidence="2">Uncharacterized protein</fullName>
    </submittedName>
</protein>
<reference evidence="2 3" key="2">
    <citation type="submission" date="2021-10" db="EMBL/GenBank/DDBJ databases">
        <authorList>
            <person name="Piombo E."/>
        </authorList>
    </citation>
    <scope>NUCLEOTIDE SEQUENCE [LARGE SCALE GENOMIC DNA]</scope>
</reference>